<dbReference type="PROSITE" id="PS50850">
    <property type="entry name" value="MFS"/>
    <property type="match status" value="1"/>
</dbReference>
<feature type="domain" description="Major facilitator superfamily (MFS) profile" evidence="10">
    <location>
        <begin position="16"/>
        <end position="479"/>
    </location>
</feature>
<feature type="transmembrane region" description="Helical" evidence="9">
    <location>
        <begin position="197"/>
        <end position="214"/>
    </location>
</feature>
<organism evidence="11 12">
    <name type="scientific">Heterobasidion irregulare (strain TC 32-1)</name>
    <dbReference type="NCBI Taxonomy" id="747525"/>
    <lineage>
        <taxon>Eukaryota</taxon>
        <taxon>Fungi</taxon>
        <taxon>Dikarya</taxon>
        <taxon>Basidiomycota</taxon>
        <taxon>Agaricomycotina</taxon>
        <taxon>Agaricomycetes</taxon>
        <taxon>Russulales</taxon>
        <taxon>Bondarzewiaceae</taxon>
        <taxon>Heterobasidion</taxon>
        <taxon>Heterobasidion annosum species complex</taxon>
    </lineage>
</organism>
<dbReference type="Proteomes" id="UP000030671">
    <property type="component" value="Unassembled WGS sequence"/>
</dbReference>
<comment type="subcellular location">
    <subcellularLocation>
        <location evidence="1">Membrane</location>
        <topology evidence="1">Multi-pass membrane protein</topology>
    </subcellularLocation>
</comment>
<name>W4K2E1_HETIT</name>
<feature type="transmembrane region" description="Helical" evidence="9">
    <location>
        <begin position="333"/>
        <end position="350"/>
    </location>
</feature>
<comment type="catalytic activity">
    <reaction evidence="7">
        <text>myo-inositol(out) + H(+)(out) = myo-inositol(in) + H(+)(in)</text>
        <dbReference type="Rhea" id="RHEA:60364"/>
        <dbReference type="ChEBI" id="CHEBI:15378"/>
        <dbReference type="ChEBI" id="CHEBI:17268"/>
    </reaction>
</comment>
<dbReference type="GeneID" id="20678086"/>
<dbReference type="GO" id="GO:0016020">
    <property type="term" value="C:membrane"/>
    <property type="evidence" value="ECO:0007669"/>
    <property type="project" value="UniProtKB-SubCell"/>
</dbReference>
<evidence type="ECO:0000313" key="12">
    <source>
        <dbReference type="Proteomes" id="UP000030671"/>
    </source>
</evidence>
<evidence type="ECO:0000256" key="9">
    <source>
        <dbReference type="SAM" id="Phobius"/>
    </source>
</evidence>
<dbReference type="NCBIfam" id="TIGR00879">
    <property type="entry name" value="SP"/>
    <property type="match status" value="1"/>
</dbReference>
<proteinExistence type="inferred from homology"/>
<evidence type="ECO:0000256" key="7">
    <source>
        <dbReference type="ARBA" id="ARBA00049119"/>
    </source>
</evidence>
<dbReference type="PRINTS" id="PR00171">
    <property type="entry name" value="SUGRTRNSPORT"/>
</dbReference>
<dbReference type="KEGG" id="hir:HETIRDRAFT_48830"/>
<dbReference type="SUPFAM" id="SSF103473">
    <property type="entry name" value="MFS general substrate transporter"/>
    <property type="match status" value="1"/>
</dbReference>
<evidence type="ECO:0000256" key="6">
    <source>
        <dbReference type="ARBA" id="ARBA00023136"/>
    </source>
</evidence>
<feature type="transmembrane region" description="Helical" evidence="9">
    <location>
        <begin position="12"/>
        <end position="29"/>
    </location>
</feature>
<dbReference type="InterPro" id="IPR005829">
    <property type="entry name" value="Sugar_transporter_CS"/>
</dbReference>
<feature type="transmembrane region" description="Helical" evidence="9">
    <location>
        <begin position="426"/>
        <end position="444"/>
    </location>
</feature>
<dbReference type="PROSITE" id="PS00216">
    <property type="entry name" value="SUGAR_TRANSPORT_1"/>
    <property type="match status" value="1"/>
</dbReference>
<protein>
    <submittedName>
        <fullName evidence="11">MFS sugar transporter</fullName>
    </submittedName>
</protein>
<feature type="transmembrane region" description="Helical" evidence="9">
    <location>
        <begin position="158"/>
        <end position="177"/>
    </location>
</feature>
<feature type="transmembrane region" description="Helical" evidence="9">
    <location>
        <begin position="356"/>
        <end position="377"/>
    </location>
</feature>
<dbReference type="OrthoDB" id="2544694at2759"/>
<dbReference type="AlphaFoldDB" id="W4K2E1"/>
<dbReference type="InterPro" id="IPR036259">
    <property type="entry name" value="MFS_trans_sf"/>
</dbReference>
<keyword evidence="5 9" id="KW-1133">Transmembrane helix</keyword>
<accession>W4K2E1</accession>
<evidence type="ECO:0000256" key="8">
    <source>
        <dbReference type="RuleBase" id="RU003346"/>
    </source>
</evidence>
<dbReference type="HOGENOM" id="CLU_001265_30_3_1"/>
<keyword evidence="3 8" id="KW-0813">Transport</keyword>
<feature type="transmembrane region" description="Helical" evidence="9">
    <location>
        <begin position="76"/>
        <end position="93"/>
    </location>
</feature>
<dbReference type="GO" id="GO:0005351">
    <property type="term" value="F:carbohydrate:proton symporter activity"/>
    <property type="evidence" value="ECO:0007669"/>
    <property type="project" value="TreeGrafter"/>
</dbReference>
<evidence type="ECO:0000256" key="4">
    <source>
        <dbReference type="ARBA" id="ARBA00022692"/>
    </source>
</evidence>
<dbReference type="RefSeq" id="XP_009547928.1">
    <property type="nucleotide sequence ID" value="XM_009549633.1"/>
</dbReference>
<dbReference type="PANTHER" id="PTHR48022:SF78">
    <property type="entry name" value="MONOSACCHARIDE TRANSPORTER, PUTATIVE (AFU_ORTHOLOGUE AFUA_2G02110)-RELATED"/>
    <property type="match status" value="1"/>
</dbReference>
<dbReference type="Gene3D" id="1.20.1250.20">
    <property type="entry name" value="MFS general substrate transporter like domains"/>
    <property type="match status" value="1"/>
</dbReference>
<dbReference type="PANTHER" id="PTHR48022">
    <property type="entry name" value="PLASTIDIC GLUCOSE TRANSPORTER 4"/>
    <property type="match status" value="1"/>
</dbReference>
<dbReference type="FunFam" id="1.20.1250.20:FF:000090">
    <property type="entry name" value="MFS sugar transporter, putative"/>
    <property type="match status" value="1"/>
</dbReference>
<dbReference type="InterPro" id="IPR050360">
    <property type="entry name" value="MFS_Sugar_Transporters"/>
</dbReference>
<evidence type="ECO:0000256" key="1">
    <source>
        <dbReference type="ARBA" id="ARBA00004141"/>
    </source>
</evidence>
<keyword evidence="4 9" id="KW-0812">Transmembrane</keyword>
<evidence type="ECO:0000256" key="3">
    <source>
        <dbReference type="ARBA" id="ARBA00022448"/>
    </source>
</evidence>
<dbReference type="Pfam" id="PF00083">
    <property type="entry name" value="Sugar_tr"/>
    <property type="match status" value="1"/>
</dbReference>
<sequence>MSSTNPLSGRRLVFVINFVAGIAIFFFGYDQGMMGGVNTSPDYVRTMGLGDAQYEGASEGWVATITNPTRQGGIVSIYYFGTLLGCLPAGIIGDRIGRLKTMAIGACWVLLGASLQCSAQNLTWHVYPPLSLHISTGFLNAIVPVWSAEVASHTSRGAFIATEFTLNIFGVVVAYWLEFSLGFVGQGNTQFRWRFPIAFQLVPLLAFVACLPWMPESPRWLVKAGRNEEARTILRLLRDDGDPEHRRATSEYEDIVSIVELEKKHAGRNSYIAMFFGRNSGDLHIARRVQLSIWLQIVQEWVGIAAITVYAPTIFAQAGYGARKSEWLSGLNNITYMLSTLLAIVTVDRWGRRVGLWWGAVGQGVALFLAGAFGRLLKDHPDRASQFGGASAFFIFVYTAVFGATWLTIPWIWPTETFPLEVRAKGNAWGVVGWSIGNGWLMMLNPVMFNAIAENTLYIFAVVNFLSIPLVWAFYPETANRTLEEIDWLFATKSPFAWDMETNFARIKAEQAQVALNTRNDEMLAKSENS</sequence>
<keyword evidence="12" id="KW-1185">Reference proteome</keyword>
<evidence type="ECO:0000256" key="5">
    <source>
        <dbReference type="ARBA" id="ARBA00022989"/>
    </source>
</evidence>
<dbReference type="InterPro" id="IPR020846">
    <property type="entry name" value="MFS_dom"/>
</dbReference>
<evidence type="ECO:0000313" key="11">
    <source>
        <dbReference type="EMBL" id="ETW79972.1"/>
    </source>
</evidence>
<dbReference type="InParanoid" id="W4K2E1"/>
<comment type="similarity">
    <text evidence="2 8">Belongs to the major facilitator superfamily. Sugar transporter (TC 2.A.1.1) family.</text>
</comment>
<dbReference type="InterPro" id="IPR003663">
    <property type="entry name" value="Sugar/inositol_transpt"/>
</dbReference>
<keyword evidence="6 9" id="KW-0472">Membrane</keyword>
<gene>
    <name evidence="11" type="ORF">HETIRDRAFT_48830</name>
</gene>
<dbReference type="eggNOG" id="KOG0254">
    <property type="taxonomic scope" value="Eukaryota"/>
</dbReference>
<dbReference type="InterPro" id="IPR005828">
    <property type="entry name" value="MFS_sugar_transport-like"/>
</dbReference>
<evidence type="ECO:0000259" key="10">
    <source>
        <dbReference type="PROSITE" id="PS50850"/>
    </source>
</evidence>
<keyword evidence="11" id="KW-0762">Sugar transport</keyword>
<feature type="transmembrane region" description="Helical" evidence="9">
    <location>
        <begin position="389"/>
        <end position="414"/>
    </location>
</feature>
<dbReference type="EMBL" id="KI925460">
    <property type="protein sequence ID" value="ETW79972.1"/>
    <property type="molecule type" value="Genomic_DNA"/>
</dbReference>
<feature type="transmembrane region" description="Helical" evidence="9">
    <location>
        <begin position="456"/>
        <end position="475"/>
    </location>
</feature>
<reference evidence="11 12" key="1">
    <citation type="journal article" date="2012" name="New Phytol.">
        <title>Insight into trade-off between wood decay and parasitism from the genome of a fungal forest pathogen.</title>
        <authorList>
            <person name="Olson A."/>
            <person name="Aerts A."/>
            <person name="Asiegbu F."/>
            <person name="Belbahri L."/>
            <person name="Bouzid O."/>
            <person name="Broberg A."/>
            <person name="Canback B."/>
            <person name="Coutinho P.M."/>
            <person name="Cullen D."/>
            <person name="Dalman K."/>
            <person name="Deflorio G."/>
            <person name="van Diepen L.T."/>
            <person name="Dunand C."/>
            <person name="Duplessis S."/>
            <person name="Durling M."/>
            <person name="Gonthier P."/>
            <person name="Grimwood J."/>
            <person name="Fossdal C.G."/>
            <person name="Hansson D."/>
            <person name="Henrissat B."/>
            <person name="Hietala A."/>
            <person name="Himmelstrand K."/>
            <person name="Hoffmeister D."/>
            <person name="Hogberg N."/>
            <person name="James T.Y."/>
            <person name="Karlsson M."/>
            <person name="Kohler A."/>
            <person name="Kues U."/>
            <person name="Lee Y.H."/>
            <person name="Lin Y.C."/>
            <person name="Lind M."/>
            <person name="Lindquist E."/>
            <person name="Lombard V."/>
            <person name="Lucas S."/>
            <person name="Lunden K."/>
            <person name="Morin E."/>
            <person name="Murat C."/>
            <person name="Park J."/>
            <person name="Raffaello T."/>
            <person name="Rouze P."/>
            <person name="Salamov A."/>
            <person name="Schmutz J."/>
            <person name="Solheim H."/>
            <person name="Stahlberg J."/>
            <person name="Velez H."/>
            <person name="de Vries R.P."/>
            <person name="Wiebenga A."/>
            <person name="Woodward S."/>
            <person name="Yakovlev I."/>
            <person name="Garbelotto M."/>
            <person name="Martin F."/>
            <person name="Grigoriev I.V."/>
            <person name="Stenlid J."/>
        </authorList>
    </citation>
    <scope>NUCLEOTIDE SEQUENCE [LARGE SCALE GENOMIC DNA]</scope>
    <source>
        <strain evidence="11 12">TC 32-1</strain>
    </source>
</reference>
<evidence type="ECO:0000256" key="2">
    <source>
        <dbReference type="ARBA" id="ARBA00010992"/>
    </source>
</evidence>